<accession>A0A1D7V0M1</accession>
<dbReference type="AlphaFoldDB" id="A0A1D7V0M1"/>
<evidence type="ECO:0000313" key="2">
    <source>
        <dbReference type="Proteomes" id="UP000094197"/>
    </source>
</evidence>
<evidence type="ECO:0000313" key="1">
    <source>
        <dbReference type="EMBL" id="AOP35382.1"/>
    </source>
</evidence>
<reference evidence="1 2" key="1">
    <citation type="submission" date="2016-04" db="EMBL/GenBank/DDBJ databases">
        <title>Complete genome seqeunce of Leptospira alstonii serovar Room22.</title>
        <authorList>
            <person name="Nally J.E."/>
            <person name="Bayles D.O."/>
            <person name="Hurley D."/>
            <person name="Fanning S."/>
            <person name="McMahon B.J."/>
            <person name="Arent Z."/>
        </authorList>
    </citation>
    <scope>NUCLEOTIDE SEQUENCE [LARGE SCALE GENOMIC DNA]</scope>
    <source>
        <strain evidence="1 2">GWTS #1</strain>
    </source>
</reference>
<organism evidence="1 2">
    <name type="scientific">Leptospira tipperaryensis</name>
    <dbReference type="NCBI Taxonomy" id="2564040"/>
    <lineage>
        <taxon>Bacteria</taxon>
        <taxon>Pseudomonadati</taxon>
        <taxon>Spirochaetota</taxon>
        <taxon>Spirochaetia</taxon>
        <taxon>Leptospirales</taxon>
        <taxon>Leptospiraceae</taxon>
        <taxon>Leptospira</taxon>
    </lineage>
</organism>
<keyword evidence="2" id="KW-1185">Reference proteome</keyword>
<dbReference type="KEGG" id="laj:A0128_16965"/>
<dbReference type="EMBL" id="CP015217">
    <property type="protein sequence ID" value="AOP35382.1"/>
    <property type="molecule type" value="Genomic_DNA"/>
</dbReference>
<protein>
    <submittedName>
        <fullName evidence="1">Uncharacterized protein</fullName>
    </submittedName>
</protein>
<sequence length="138" mass="16489">MIFLFISILIFFVSKFALKNLRKKREAEYSEFLKEFEGKKFFRYTSRRNSKEKIESEILPFLSPEILVVYMNGREPESTVDKNRMIARMLYKLNVIGFPAIIKIEHSRALEHSLKQEIYSLINKNRNLVEMVSVIEKY</sequence>
<dbReference type="Proteomes" id="UP000094197">
    <property type="component" value="Chromosome 1"/>
</dbReference>
<name>A0A1D7V0M1_9LEPT</name>
<proteinExistence type="predicted"/>
<gene>
    <name evidence="1" type="ORF">A0128_16965</name>
</gene>